<dbReference type="RefSeq" id="WP_070123995.1">
    <property type="nucleotide sequence ID" value="NZ_MDHN01000009.1"/>
</dbReference>
<name>A0A1E7ZEK0_9ALTE</name>
<reference evidence="1 2" key="1">
    <citation type="submission" date="2016-08" db="EMBL/GenBank/DDBJ databases">
        <authorList>
            <person name="Seilhamer J.J."/>
        </authorList>
    </citation>
    <scope>NUCLEOTIDE SEQUENCE [LARGE SCALE GENOMIC DNA]</scope>
    <source>
        <strain evidence="1 2">KCTC 42603</strain>
    </source>
</reference>
<evidence type="ECO:0008006" key="3">
    <source>
        <dbReference type="Google" id="ProtNLM"/>
    </source>
</evidence>
<organism evidence="1 2">
    <name type="scientific">Alteromonas confluentis</name>
    <dbReference type="NCBI Taxonomy" id="1656094"/>
    <lineage>
        <taxon>Bacteria</taxon>
        <taxon>Pseudomonadati</taxon>
        <taxon>Pseudomonadota</taxon>
        <taxon>Gammaproteobacteria</taxon>
        <taxon>Alteromonadales</taxon>
        <taxon>Alteromonadaceae</taxon>
        <taxon>Alteromonas/Salinimonas group</taxon>
        <taxon>Alteromonas</taxon>
    </lineage>
</organism>
<dbReference type="AlphaFoldDB" id="A0A1E7ZEK0"/>
<gene>
    <name evidence="1" type="ORF">BFC18_05770</name>
</gene>
<dbReference type="OrthoDB" id="5951953at2"/>
<dbReference type="Proteomes" id="UP000175691">
    <property type="component" value="Unassembled WGS sequence"/>
</dbReference>
<dbReference type="EMBL" id="MDHN01000009">
    <property type="protein sequence ID" value="OFC71945.1"/>
    <property type="molecule type" value="Genomic_DNA"/>
</dbReference>
<evidence type="ECO:0000313" key="2">
    <source>
        <dbReference type="Proteomes" id="UP000175691"/>
    </source>
</evidence>
<sequence length="180" mass="19968">MFKKIGIIVFVLLSFNLAGCAGLGNMKEVAFQNKPEEDKATVNFVRRSVFMGDGAKSEVWDGESFVGTLGAGELLQYQVEPGEHLFMVELQNMWAVAQGNIEAGKTYYLKLNLTGWSIILGAADALDDRIAEWKTMTTIAKDESKPKPVPEKYIVEARKVIKRVEDGNANVTRITEEHAL</sequence>
<protein>
    <recommendedName>
        <fullName evidence="3">DUF2846 domain-containing protein</fullName>
    </recommendedName>
</protein>
<accession>A0A1E7ZEK0</accession>
<comment type="caution">
    <text evidence="1">The sequence shown here is derived from an EMBL/GenBank/DDBJ whole genome shotgun (WGS) entry which is preliminary data.</text>
</comment>
<proteinExistence type="predicted"/>
<evidence type="ECO:0000313" key="1">
    <source>
        <dbReference type="EMBL" id="OFC71945.1"/>
    </source>
</evidence>
<keyword evidence="2" id="KW-1185">Reference proteome</keyword>